<dbReference type="InterPro" id="IPR050229">
    <property type="entry name" value="GlpE_sulfurtransferase"/>
</dbReference>
<dbReference type="PROSITE" id="PS00380">
    <property type="entry name" value="RHODANESE_1"/>
    <property type="match status" value="1"/>
</dbReference>
<protein>
    <recommendedName>
        <fullName evidence="1">Rhodanese domain-containing protein</fullName>
    </recommendedName>
</protein>
<dbReference type="PANTHER" id="PTHR43031">
    <property type="entry name" value="FAD-DEPENDENT OXIDOREDUCTASE"/>
    <property type="match status" value="1"/>
</dbReference>
<accession>A0A1Q9JIF5</accession>
<evidence type="ECO:0000313" key="2">
    <source>
        <dbReference type="EMBL" id="OLR55921.1"/>
    </source>
</evidence>
<sequence length="113" mass="12742">MVRRIETQEDFILFSKKDINDYAQEARDTNGAVLVDVRNRKEYEQGHLPGAVNIPLPDIQFSIGKLGPVSTPLFVYCLSGARSRQACNNLKKMGYEHVVNMGGISRWTGELEK</sequence>
<keyword evidence="3" id="KW-1185">Reference proteome</keyword>
<dbReference type="EMBL" id="MJIE01000001">
    <property type="protein sequence ID" value="OLR55921.1"/>
    <property type="molecule type" value="Genomic_DNA"/>
</dbReference>
<feature type="domain" description="Rhodanese" evidence="1">
    <location>
        <begin position="28"/>
        <end position="113"/>
    </location>
</feature>
<evidence type="ECO:0000259" key="1">
    <source>
        <dbReference type="PROSITE" id="PS50206"/>
    </source>
</evidence>
<dbReference type="Proteomes" id="UP000187404">
    <property type="component" value="Unassembled WGS sequence"/>
</dbReference>
<comment type="caution">
    <text evidence="2">The sequence shown here is derived from an EMBL/GenBank/DDBJ whole genome shotgun (WGS) entry which is preliminary data.</text>
</comment>
<dbReference type="CDD" id="cd00158">
    <property type="entry name" value="RHOD"/>
    <property type="match status" value="1"/>
</dbReference>
<dbReference type="OrthoDB" id="9800872at2"/>
<reference evidence="2 3" key="1">
    <citation type="journal article" date="2016" name="Appl. Environ. Microbiol.">
        <title>Function and Phylogeny of Bacterial Butyryl Coenzyme A:Acetate Transferases and Their Diversity in the Proximal Colon of Swine.</title>
        <authorList>
            <person name="Trachsel J."/>
            <person name="Bayles D.O."/>
            <person name="Looft T."/>
            <person name="Levine U.Y."/>
            <person name="Allen H.K."/>
        </authorList>
    </citation>
    <scope>NUCLEOTIDE SEQUENCE [LARGE SCALE GENOMIC DNA]</scope>
    <source>
        <strain evidence="2 3">68-3-10</strain>
    </source>
</reference>
<dbReference type="Pfam" id="PF00581">
    <property type="entry name" value="Rhodanese"/>
    <property type="match status" value="1"/>
</dbReference>
<dbReference type="InterPro" id="IPR001307">
    <property type="entry name" value="Thiosulphate_STrfase_CS"/>
</dbReference>
<dbReference type="STRING" id="1261640.BHK98_07525"/>
<dbReference type="SUPFAM" id="SSF52821">
    <property type="entry name" value="Rhodanese/Cell cycle control phosphatase"/>
    <property type="match status" value="1"/>
</dbReference>
<dbReference type="InterPro" id="IPR036873">
    <property type="entry name" value="Rhodanese-like_dom_sf"/>
</dbReference>
<proteinExistence type="predicted"/>
<organism evidence="2 3">
    <name type="scientific">Hornefia porci</name>
    <dbReference type="NCBI Taxonomy" id="2652292"/>
    <lineage>
        <taxon>Bacteria</taxon>
        <taxon>Bacillati</taxon>
        <taxon>Bacillota</taxon>
        <taxon>Clostridia</taxon>
        <taxon>Peptostreptococcales</taxon>
        <taxon>Anaerovoracaceae</taxon>
        <taxon>Hornefia</taxon>
    </lineage>
</organism>
<evidence type="ECO:0000313" key="3">
    <source>
        <dbReference type="Proteomes" id="UP000187404"/>
    </source>
</evidence>
<dbReference type="GO" id="GO:0004792">
    <property type="term" value="F:thiosulfate-cyanide sulfurtransferase activity"/>
    <property type="evidence" value="ECO:0007669"/>
    <property type="project" value="InterPro"/>
</dbReference>
<name>A0A1Q9JIF5_9FIRM</name>
<dbReference type="PROSITE" id="PS50206">
    <property type="entry name" value="RHODANESE_3"/>
    <property type="match status" value="1"/>
</dbReference>
<dbReference type="PANTHER" id="PTHR43031:SF1">
    <property type="entry name" value="PYRIDINE NUCLEOTIDE-DISULPHIDE OXIDOREDUCTASE"/>
    <property type="match status" value="1"/>
</dbReference>
<dbReference type="AlphaFoldDB" id="A0A1Q9JIF5"/>
<dbReference type="InterPro" id="IPR001763">
    <property type="entry name" value="Rhodanese-like_dom"/>
</dbReference>
<dbReference type="Gene3D" id="3.40.250.10">
    <property type="entry name" value="Rhodanese-like domain"/>
    <property type="match status" value="1"/>
</dbReference>
<dbReference type="SMART" id="SM00450">
    <property type="entry name" value="RHOD"/>
    <property type="match status" value="1"/>
</dbReference>
<gene>
    <name evidence="2" type="ORF">BHK98_07525</name>
</gene>